<evidence type="ECO:0000256" key="9">
    <source>
        <dbReference type="SAM" id="MobiDB-lite"/>
    </source>
</evidence>
<dbReference type="Proteomes" id="UP001195914">
    <property type="component" value="Unassembled WGS sequence"/>
</dbReference>
<comment type="subcellular location">
    <subcellularLocation>
        <location evidence="1">Mitochondrion intermembrane space</location>
    </subcellularLocation>
</comment>
<name>A0AAD9LHE4_BABDI</name>
<dbReference type="GO" id="GO:0005758">
    <property type="term" value="C:mitochondrial intermembrane space"/>
    <property type="evidence" value="ECO:0007669"/>
    <property type="project" value="UniProtKB-SubCell"/>
</dbReference>
<dbReference type="InterPro" id="IPR007745">
    <property type="entry name" value="Cyt_c_oxidase_Cu-chaperone"/>
</dbReference>
<evidence type="ECO:0000313" key="10">
    <source>
        <dbReference type="EMBL" id="KAK1936833.1"/>
    </source>
</evidence>
<dbReference type="EMBL" id="JAHBMH010000034">
    <property type="protein sequence ID" value="KAK1936833.1"/>
    <property type="molecule type" value="Genomic_DNA"/>
</dbReference>
<evidence type="ECO:0000256" key="6">
    <source>
        <dbReference type="ARBA" id="ARBA00023157"/>
    </source>
</evidence>
<keyword evidence="5" id="KW-0496">Mitochondrion</keyword>
<accession>A0AAD9LHE4</accession>
<evidence type="ECO:0000256" key="8">
    <source>
        <dbReference type="PIRSR" id="PIRSR607745-1"/>
    </source>
</evidence>
<dbReference type="Gene3D" id="1.10.287.1130">
    <property type="entry name" value="CytochromE C oxidase copper chaperone"/>
    <property type="match status" value="1"/>
</dbReference>
<dbReference type="AlphaFoldDB" id="A0AAD9LHE4"/>
<feature type="binding site" evidence="8">
    <location>
        <position position="30"/>
    </location>
    <ligand>
        <name>Cu cation</name>
        <dbReference type="ChEBI" id="CHEBI:23378"/>
    </ligand>
</feature>
<proteinExistence type="inferred from homology"/>
<evidence type="ECO:0000313" key="11">
    <source>
        <dbReference type="Proteomes" id="UP001195914"/>
    </source>
</evidence>
<organism evidence="10 11">
    <name type="scientific">Babesia divergens</name>
    <dbReference type="NCBI Taxonomy" id="32595"/>
    <lineage>
        <taxon>Eukaryota</taxon>
        <taxon>Sar</taxon>
        <taxon>Alveolata</taxon>
        <taxon>Apicomplexa</taxon>
        <taxon>Aconoidasida</taxon>
        <taxon>Piroplasmida</taxon>
        <taxon>Babesiidae</taxon>
        <taxon>Babesia</taxon>
    </lineage>
</organism>
<keyword evidence="4 8" id="KW-0186">Copper</keyword>
<feature type="binding site" evidence="8">
    <location>
        <position position="29"/>
    </location>
    <ligand>
        <name>Cu cation</name>
        <dbReference type="ChEBI" id="CHEBI:23378"/>
    </ligand>
</feature>
<evidence type="ECO:0000256" key="3">
    <source>
        <dbReference type="ARBA" id="ARBA00022723"/>
    </source>
</evidence>
<comment type="caution">
    <text evidence="10">The sequence shown here is derived from an EMBL/GenBank/DDBJ whole genome shotgun (WGS) entry which is preliminary data.</text>
</comment>
<keyword evidence="6" id="KW-1015">Disulfide bond</keyword>
<evidence type="ECO:0000256" key="2">
    <source>
        <dbReference type="ARBA" id="ARBA00009241"/>
    </source>
</evidence>
<gene>
    <name evidence="10" type="ORF">X943_000360</name>
</gene>
<reference evidence="10" key="2">
    <citation type="submission" date="2021-05" db="EMBL/GenBank/DDBJ databases">
        <authorList>
            <person name="Pain A."/>
        </authorList>
    </citation>
    <scope>NUCLEOTIDE SEQUENCE</scope>
    <source>
        <strain evidence="10">1802A</strain>
    </source>
</reference>
<dbReference type="PROSITE" id="PS51808">
    <property type="entry name" value="CHCH"/>
    <property type="match status" value="1"/>
</dbReference>
<evidence type="ECO:0000256" key="4">
    <source>
        <dbReference type="ARBA" id="ARBA00023008"/>
    </source>
</evidence>
<dbReference type="GO" id="GO:0005507">
    <property type="term" value="F:copper ion binding"/>
    <property type="evidence" value="ECO:0007669"/>
    <property type="project" value="InterPro"/>
</dbReference>
<feature type="region of interest" description="Disordered" evidence="9">
    <location>
        <begin position="1"/>
        <end position="25"/>
    </location>
</feature>
<dbReference type="InterPro" id="IPR009069">
    <property type="entry name" value="Cys_alpha_HP_mot_SF"/>
</dbReference>
<dbReference type="SUPFAM" id="SSF47072">
    <property type="entry name" value="Cysteine alpha-hairpin motif"/>
    <property type="match status" value="1"/>
</dbReference>
<sequence>MGSQVSKPVDSTQATSAKPSVSTTGKRICCVCKETKAARDECIAQKGEEQCLHLIDLHNQCLRKEGFTVD</sequence>
<keyword evidence="7" id="KW-0143">Chaperone</keyword>
<reference evidence="10" key="1">
    <citation type="journal article" date="2014" name="Nucleic Acids Res.">
        <title>The evolutionary dynamics of variant antigen genes in Babesia reveal a history of genomic innovation underlying host-parasite interaction.</title>
        <authorList>
            <person name="Jackson A.P."/>
            <person name="Otto T.D."/>
            <person name="Darby A."/>
            <person name="Ramaprasad A."/>
            <person name="Xia D."/>
            <person name="Echaide I.E."/>
            <person name="Farber M."/>
            <person name="Gahlot S."/>
            <person name="Gamble J."/>
            <person name="Gupta D."/>
            <person name="Gupta Y."/>
            <person name="Jackson L."/>
            <person name="Malandrin L."/>
            <person name="Malas T.B."/>
            <person name="Moussa E."/>
            <person name="Nair M."/>
            <person name="Reid A.J."/>
            <person name="Sanders M."/>
            <person name="Sharma J."/>
            <person name="Tracey A."/>
            <person name="Quail M.A."/>
            <person name="Weir W."/>
            <person name="Wastling J.M."/>
            <person name="Hall N."/>
            <person name="Willadsen P."/>
            <person name="Lingelbach K."/>
            <person name="Shiels B."/>
            <person name="Tait A."/>
            <person name="Berriman M."/>
            <person name="Allred D.R."/>
            <person name="Pain A."/>
        </authorList>
    </citation>
    <scope>NUCLEOTIDE SEQUENCE</scope>
    <source>
        <strain evidence="10">1802A</strain>
    </source>
</reference>
<dbReference type="PANTHER" id="PTHR16719:SF0">
    <property type="entry name" value="CYTOCHROME C OXIDASE COPPER CHAPERONE"/>
    <property type="match status" value="1"/>
</dbReference>
<comment type="similarity">
    <text evidence="2">Belongs to the COX17 family.</text>
</comment>
<dbReference type="Pfam" id="PF05051">
    <property type="entry name" value="COX17"/>
    <property type="match status" value="1"/>
</dbReference>
<evidence type="ECO:0000256" key="7">
    <source>
        <dbReference type="ARBA" id="ARBA00023186"/>
    </source>
</evidence>
<keyword evidence="3 8" id="KW-0479">Metal-binding</keyword>
<protein>
    <submittedName>
        <fullName evidence="10">Cytochrome c oxidase copper chaperone (COX17)</fullName>
    </submittedName>
</protein>
<keyword evidence="11" id="KW-1185">Reference proteome</keyword>
<dbReference type="GO" id="GO:0016531">
    <property type="term" value="F:copper chaperone activity"/>
    <property type="evidence" value="ECO:0007669"/>
    <property type="project" value="InterPro"/>
</dbReference>
<evidence type="ECO:0000256" key="5">
    <source>
        <dbReference type="ARBA" id="ARBA00023128"/>
    </source>
</evidence>
<dbReference type="PANTHER" id="PTHR16719">
    <property type="entry name" value="CYTOCHROME C OXIDASE COPPER CHAPERONE"/>
    <property type="match status" value="1"/>
</dbReference>
<evidence type="ECO:0000256" key="1">
    <source>
        <dbReference type="ARBA" id="ARBA00004569"/>
    </source>
</evidence>